<dbReference type="HOGENOM" id="CLU_030006_3_1_11"/>
<dbReference type="PANTHER" id="PTHR46211:SF14">
    <property type="entry name" value="GLYCEROPHOSPHODIESTER PHOSPHODIESTERASE"/>
    <property type="match status" value="1"/>
</dbReference>
<dbReference type="GO" id="GO:0008889">
    <property type="term" value="F:glycerophosphodiester phosphodiesterase activity"/>
    <property type="evidence" value="ECO:0007669"/>
    <property type="project" value="UniProtKB-EC"/>
</dbReference>
<accession>C5C1K9</accession>
<evidence type="ECO:0000313" key="4">
    <source>
        <dbReference type="Proteomes" id="UP000007962"/>
    </source>
</evidence>
<feature type="signal peptide" evidence="1">
    <location>
        <begin position="1"/>
        <end position="20"/>
    </location>
</feature>
<dbReference type="InterPro" id="IPR017946">
    <property type="entry name" value="PLC-like_Pdiesterase_TIM-brl"/>
</dbReference>
<dbReference type="eggNOG" id="COG0584">
    <property type="taxonomic scope" value="Bacteria"/>
</dbReference>
<dbReference type="InterPro" id="IPR030395">
    <property type="entry name" value="GP_PDE_dom"/>
</dbReference>
<proteinExistence type="predicted"/>
<evidence type="ECO:0000256" key="1">
    <source>
        <dbReference type="SAM" id="SignalP"/>
    </source>
</evidence>
<dbReference type="EC" id="3.1.4.46" evidence="3"/>
<dbReference type="RefSeq" id="WP_015881717.1">
    <property type="nucleotide sequence ID" value="NC_012669.1"/>
</dbReference>
<keyword evidence="1" id="KW-0732">Signal</keyword>
<dbReference type="OrthoDB" id="9758957at2"/>
<dbReference type="PANTHER" id="PTHR46211">
    <property type="entry name" value="GLYCEROPHOSPHORYL DIESTER PHOSPHODIESTERASE"/>
    <property type="match status" value="1"/>
</dbReference>
<feature type="domain" description="GP-PDE" evidence="2">
    <location>
        <begin position="45"/>
        <end position="292"/>
    </location>
</feature>
<dbReference type="Proteomes" id="UP000007962">
    <property type="component" value="Chromosome"/>
</dbReference>
<dbReference type="Gene3D" id="3.20.20.190">
    <property type="entry name" value="Phosphatidylinositol (PI) phosphodiesterase"/>
    <property type="match status" value="1"/>
</dbReference>
<sequence>MKKRWWLPAAVLLVATAGCAAPAGTQEDATSTASPDASAAATADVTLVGHRGAADVAPENTVPSFEAGAEAGVDLIEVDVQLSADGVPFLFHDDTAERTTNVADVFPDRVDDPITSFTWAELQQLDAGAFFRDEFAGTPIASLDDAALTVGPDIGVDIELKAPENSPGVEQVVADALSTEAWAPLVDAGLVVVSSFDVDATRAFHDLRPDVPAWPIVDAIPDAAWVDGIADHASGIVTNYANLTADGVALASAADLPVWVYTVDDAGSMLAQVELGATGIITDVPALAAQALGRTD</sequence>
<dbReference type="PROSITE" id="PS51257">
    <property type="entry name" value="PROKAR_LIPOPROTEIN"/>
    <property type="match status" value="1"/>
</dbReference>
<dbReference type="Pfam" id="PF03009">
    <property type="entry name" value="GDPD"/>
    <property type="match status" value="1"/>
</dbReference>
<dbReference type="KEGG" id="bcv:Bcav_1217"/>
<dbReference type="SUPFAM" id="SSF51695">
    <property type="entry name" value="PLC-like phosphodiesterases"/>
    <property type="match status" value="1"/>
</dbReference>
<dbReference type="PROSITE" id="PS51704">
    <property type="entry name" value="GP_PDE"/>
    <property type="match status" value="1"/>
</dbReference>
<dbReference type="AlphaFoldDB" id="C5C1K9"/>
<evidence type="ECO:0000259" key="2">
    <source>
        <dbReference type="PROSITE" id="PS51704"/>
    </source>
</evidence>
<evidence type="ECO:0000313" key="3">
    <source>
        <dbReference type="EMBL" id="ACQ79477.1"/>
    </source>
</evidence>
<name>C5C1K9_BEUC1</name>
<feature type="chain" id="PRO_5039657694" evidence="1">
    <location>
        <begin position="21"/>
        <end position="296"/>
    </location>
</feature>
<organism evidence="3 4">
    <name type="scientific">Beutenbergia cavernae (strain ATCC BAA-8 / DSM 12333 / CCUG 43141 / JCM 11478 / NBRC 16432 / NCIMB 13614 / HKI 0122)</name>
    <dbReference type="NCBI Taxonomy" id="471853"/>
    <lineage>
        <taxon>Bacteria</taxon>
        <taxon>Bacillati</taxon>
        <taxon>Actinomycetota</taxon>
        <taxon>Actinomycetes</taxon>
        <taxon>Micrococcales</taxon>
        <taxon>Beutenbergiaceae</taxon>
        <taxon>Beutenbergia</taxon>
    </lineage>
</organism>
<dbReference type="STRING" id="471853.Bcav_1217"/>
<reference evidence="3 4" key="1">
    <citation type="journal article" date="2009" name="Stand. Genomic Sci.">
        <title>Complete genome sequence of Beutenbergia cavernae type strain (HKI 0122).</title>
        <authorList>
            <person name="Land M."/>
            <person name="Pukall R."/>
            <person name="Abt B."/>
            <person name="Goker M."/>
            <person name="Rohde M."/>
            <person name="Glavina Del Rio T."/>
            <person name="Tice H."/>
            <person name="Copeland A."/>
            <person name="Cheng J.F."/>
            <person name="Lucas S."/>
            <person name="Chen F."/>
            <person name="Nolan M."/>
            <person name="Bruce D."/>
            <person name="Goodwin L."/>
            <person name="Pitluck S."/>
            <person name="Ivanova N."/>
            <person name="Mavromatis K."/>
            <person name="Ovchinnikova G."/>
            <person name="Pati A."/>
            <person name="Chen A."/>
            <person name="Palaniappan K."/>
            <person name="Hauser L."/>
            <person name="Chang Y.J."/>
            <person name="Jefferies C.C."/>
            <person name="Saunders E."/>
            <person name="Brettin T."/>
            <person name="Detter J.C."/>
            <person name="Han C."/>
            <person name="Chain P."/>
            <person name="Bristow J."/>
            <person name="Eisen J.A."/>
            <person name="Markowitz V."/>
            <person name="Hugenholtz P."/>
            <person name="Kyrpides N.C."/>
            <person name="Klenk H.P."/>
            <person name="Lapidus A."/>
        </authorList>
    </citation>
    <scope>NUCLEOTIDE SEQUENCE [LARGE SCALE GENOMIC DNA]</scope>
    <source>
        <strain evidence="4">ATCC BAA-8 / DSM 12333 / NBRC 16432</strain>
    </source>
</reference>
<protein>
    <submittedName>
        <fullName evidence="3">Glycerophosphodiester phosphodiesterase</fullName>
        <ecNumber evidence="3">3.1.4.46</ecNumber>
    </submittedName>
</protein>
<gene>
    <name evidence="3" type="ordered locus">Bcav_1217</name>
</gene>
<dbReference type="EMBL" id="CP001618">
    <property type="protein sequence ID" value="ACQ79477.1"/>
    <property type="molecule type" value="Genomic_DNA"/>
</dbReference>
<dbReference type="GO" id="GO:0006629">
    <property type="term" value="P:lipid metabolic process"/>
    <property type="evidence" value="ECO:0007669"/>
    <property type="project" value="InterPro"/>
</dbReference>
<keyword evidence="3" id="KW-0378">Hydrolase</keyword>
<keyword evidence="4" id="KW-1185">Reference proteome</keyword>